<evidence type="ECO:0000313" key="2">
    <source>
        <dbReference type="Proteomes" id="UP000314294"/>
    </source>
</evidence>
<reference evidence="1 2" key="1">
    <citation type="submission" date="2019-03" db="EMBL/GenBank/DDBJ databases">
        <title>First draft genome of Liparis tanakae, snailfish: a comprehensive survey of snailfish specific genes.</title>
        <authorList>
            <person name="Kim W."/>
            <person name="Song I."/>
            <person name="Jeong J.-H."/>
            <person name="Kim D."/>
            <person name="Kim S."/>
            <person name="Ryu S."/>
            <person name="Song J.Y."/>
            <person name="Lee S.K."/>
        </authorList>
    </citation>
    <scope>NUCLEOTIDE SEQUENCE [LARGE SCALE GENOMIC DNA]</scope>
    <source>
        <tissue evidence="1">Muscle</tissue>
    </source>
</reference>
<keyword evidence="2" id="KW-1185">Reference proteome</keyword>
<gene>
    <name evidence="1" type="ORF">EYF80_060520</name>
</gene>
<name>A0A4Z2EL94_9TELE</name>
<dbReference type="AlphaFoldDB" id="A0A4Z2EL94"/>
<accession>A0A4Z2EL94</accession>
<dbReference type="EMBL" id="SRLO01005770">
    <property type="protein sequence ID" value="TNN29331.1"/>
    <property type="molecule type" value="Genomic_DNA"/>
</dbReference>
<evidence type="ECO:0000313" key="1">
    <source>
        <dbReference type="EMBL" id="TNN29331.1"/>
    </source>
</evidence>
<protein>
    <submittedName>
        <fullName evidence="1">Uncharacterized protein</fullName>
    </submittedName>
</protein>
<comment type="caution">
    <text evidence="1">The sequence shown here is derived from an EMBL/GenBank/DDBJ whole genome shotgun (WGS) entry which is preliminary data.</text>
</comment>
<dbReference type="Proteomes" id="UP000314294">
    <property type="component" value="Unassembled WGS sequence"/>
</dbReference>
<proteinExistence type="predicted"/>
<organism evidence="1 2">
    <name type="scientific">Liparis tanakae</name>
    <name type="common">Tanaka's snailfish</name>
    <dbReference type="NCBI Taxonomy" id="230148"/>
    <lineage>
        <taxon>Eukaryota</taxon>
        <taxon>Metazoa</taxon>
        <taxon>Chordata</taxon>
        <taxon>Craniata</taxon>
        <taxon>Vertebrata</taxon>
        <taxon>Euteleostomi</taxon>
        <taxon>Actinopterygii</taxon>
        <taxon>Neopterygii</taxon>
        <taxon>Teleostei</taxon>
        <taxon>Neoteleostei</taxon>
        <taxon>Acanthomorphata</taxon>
        <taxon>Eupercaria</taxon>
        <taxon>Perciformes</taxon>
        <taxon>Cottioidei</taxon>
        <taxon>Cottales</taxon>
        <taxon>Liparidae</taxon>
        <taxon>Liparis</taxon>
    </lineage>
</organism>
<sequence length="150" mass="16646">MKKRNLFIRTPSDSQYFPRKPRGVRGAGLRETWPRGGDCWRERRMREDGVALASSKARVLYLRLGVPRGGKSAWKNGLFSVGGRFSASLAGEGAGQPLFWQEASVREGAWPEEGGGRAAAAACVWLSRALRLKSAFTSTRPFWSSSRIWS</sequence>